<dbReference type="PANTHER" id="PTHR30383:SF5">
    <property type="entry name" value="SGNH HYDROLASE-TYPE ESTERASE DOMAIN-CONTAINING PROTEIN"/>
    <property type="match status" value="1"/>
</dbReference>
<evidence type="ECO:0000313" key="2">
    <source>
        <dbReference type="EMBL" id="MQY23981.1"/>
    </source>
</evidence>
<dbReference type="Proteomes" id="UP000438448">
    <property type="component" value="Unassembled WGS sequence"/>
</dbReference>
<name>A0A7K0DEN6_9NOCA</name>
<comment type="caution">
    <text evidence="2">The sequence shown here is derived from an EMBL/GenBank/DDBJ whole genome shotgun (WGS) entry which is preliminary data.</text>
</comment>
<dbReference type="SUPFAM" id="SSF52266">
    <property type="entry name" value="SGNH hydrolase"/>
    <property type="match status" value="1"/>
</dbReference>
<proteinExistence type="predicted"/>
<dbReference type="PANTHER" id="PTHR30383">
    <property type="entry name" value="THIOESTERASE 1/PROTEASE 1/LYSOPHOSPHOLIPASE L1"/>
    <property type="match status" value="1"/>
</dbReference>
<dbReference type="InterPro" id="IPR036514">
    <property type="entry name" value="SGNH_hydro_sf"/>
</dbReference>
<dbReference type="EMBL" id="WEGK01000025">
    <property type="protein sequence ID" value="MQY23981.1"/>
    <property type="molecule type" value="Genomic_DNA"/>
</dbReference>
<evidence type="ECO:0000313" key="3">
    <source>
        <dbReference type="Proteomes" id="UP000438448"/>
    </source>
</evidence>
<dbReference type="GO" id="GO:0004622">
    <property type="term" value="F:phosphatidylcholine lysophospholipase activity"/>
    <property type="evidence" value="ECO:0007669"/>
    <property type="project" value="TreeGrafter"/>
</dbReference>
<reference evidence="2 3" key="1">
    <citation type="submission" date="2019-10" db="EMBL/GenBank/DDBJ databases">
        <title>Nocardia macrotermitis sp. nov. and Nocardia aurantia sp. nov., isolated from the gut of fungus growing-termite Macrotermes natalensis.</title>
        <authorList>
            <person name="Benndorf R."/>
            <person name="Schwitalla J."/>
            <person name="Martin K."/>
            <person name="De Beer W."/>
            <person name="Kaster A.-K."/>
            <person name="Vollmers J."/>
            <person name="Poulsen M."/>
            <person name="Beemelmanns C."/>
        </authorList>
    </citation>
    <scope>NUCLEOTIDE SEQUENCE [LARGE SCALE GENOMIC DNA]</scope>
    <source>
        <strain evidence="2 3">RB20</strain>
    </source>
</reference>
<dbReference type="Gene3D" id="3.40.50.1110">
    <property type="entry name" value="SGNH hydrolase"/>
    <property type="match status" value="1"/>
</dbReference>
<dbReference type="Pfam" id="PF13472">
    <property type="entry name" value="Lipase_GDSL_2"/>
    <property type="match status" value="1"/>
</dbReference>
<dbReference type="InterPro" id="IPR051532">
    <property type="entry name" value="Ester_Hydrolysis_Enzymes"/>
</dbReference>
<sequence length="177" mass="19434">MRAAGAGQPLTSYNLGVRGQTSADVASRWERECEPRLSPESDARVVFSFGVNDMVLADGRPRVSAADSAANLTAILRRATERGWTSLVVAPPPNADAEHNRRIGELDAFYSEICAAQDVPYVRVHQPLLHNQTWMRAVNEADGYHPSAAGYEEFAALMVPYWLLWLAEPGSTLPVVR</sequence>
<keyword evidence="3" id="KW-1185">Reference proteome</keyword>
<dbReference type="AlphaFoldDB" id="A0A7K0DEN6"/>
<accession>A0A7K0DEN6</accession>
<protein>
    <recommendedName>
        <fullName evidence="1">SGNH hydrolase-type esterase domain-containing protein</fullName>
    </recommendedName>
</protein>
<gene>
    <name evidence="2" type="ORF">NRB20_71140</name>
</gene>
<organism evidence="2 3">
    <name type="scientific">Nocardia macrotermitis</name>
    <dbReference type="NCBI Taxonomy" id="2585198"/>
    <lineage>
        <taxon>Bacteria</taxon>
        <taxon>Bacillati</taxon>
        <taxon>Actinomycetota</taxon>
        <taxon>Actinomycetes</taxon>
        <taxon>Mycobacteriales</taxon>
        <taxon>Nocardiaceae</taxon>
        <taxon>Nocardia</taxon>
    </lineage>
</organism>
<dbReference type="InterPro" id="IPR013830">
    <property type="entry name" value="SGNH_hydro"/>
</dbReference>
<feature type="domain" description="SGNH hydrolase-type esterase" evidence="1">
    <location>
        <begin position="9"/>
        <end position="152"/>
    </location>
</feature>
<evidence type="ECO:0000259" key="1">
    <source>
        <dbReference type="Pfam" id="PF13472"/>
    </source>
</evidence>